<dbReference type="Proteomes" id="UP000076154">
    <property type="component" value="Unassembled WGS sequence"/>
</dbReference>
<gene>
    <name evidence="2" type="ORF">Hypma_016223</name>
</gene>
<feature type="compositionally biased region" description="Basic and acidic residues" evidence="1">
    <location>
        <begin position="744"/>
        <end position="767"/>
    </location>
</feature>
<feature type="region of interest" description="Disordered" evidence="1">
    <location>
        <begin position="1160"/>
        <end position="1212"/>
    </location>
</feature>
<dbReference type="AlphaFoldDB" id="A0A369J772"/>
<dbReference type="InParanoid" id="A0A369J772"/>
<evidence type="ECO:0000313" key="3">
    <source>
        <dbReference type="Proteomes" id="UP000076154"/>
    </source>
</evidence>
<dbReference type="STRING" id="39966.A0A369J772"/>
<dbReference type="EMBL" id="LUEZ02000096">
    <property type="protein sequence ID" value="RDB14706.1"/>
    <property type="molecule type" value="Genomic_DNA"/>
</dbReference>
<evidence type="ECO:0000256" key="1">
    <source>
        <dbReference type="SAM" id="MobiDB-lite"/>
    </source>
</evidence>
<feature type="region of interest" description="Disordered" evidence="1">
    <location>
        <begin position="137"/>
        <end position="165"/>
    </location>
</feature>
<feature type="compositionally biased region" description="Acidic residues" evidence="1">
    <location>
        <begin position="1175"/>
        <end position="1185"/>
    </location>
</feature>
<protein>
    <submittedName>
        <fullName evidence="2">Uncharacterized protein</fullName>
    </submittedName>
</protein>
<feature type="compositionally biased region" description="Low complexity" evidence="1">
    <location>
        <begin position="1186"/>
        <end position="1196"/>
    </location>
</feature>
<name>A0A369J772_HYPMA</name>
<evidence type="ECO:0000313" key="2">
    <source>
        <dbReference type="EMBL" id="RDB14706.1"/>
    </source>
</evidence>
<feature type="region of interest" description="Disordered" evidence="1">
    <location>
        <begin position="718"/>
        <end position="772"/>
    </location>
</feature>
<organism evidence="2 3">
    <name type="scientific">Hypsizygus marmoreus</name>
    <name type="common">White beech mushroom</name>
    <name type="synonym">Agaricus marmoreus</name>
    <dbReference type="NCBI Taxonomy" id="39966"/>
    <lineage>
        <taxon>Eukaryota</taxon>
        <taxon>Fungi</taxon>
        <taxon>Dikarya</taxon>
        <taxon>Basidiomycota</taxon>
        <taxon>Agaricomycotina</taxon>
        <taxon>Agaricomycetes</taxon>
        <taxon>Agaricomycetidae</taxon>
        <taxon>Agaricales</taxon>
        <taxon>Tricholomatineae</taxon>
        <taxon>Lyophyllaceae</taxon>
        <taxon>Hypsizygus</taxon>
    </lineage>
</organism>
<dbReference type="OrthoDB" id="2418900at2759"/>
<comment type="caution">
    <text evidence="2">The sequence shown here is derived from an EMBL/GenBank/DDBJ whole genome shotgun (WGS) entry which is preliminary data.</text>
</comment>
<feature type="compositionally biased region" description="Polar residues" evidence="1">
    <location>
        <begin position="1"/>
        <end position="16"/>
    </location>
</feature>
<dbReference type="InterPro" id="IPR041078">
    <property type="entry name" value="Plavaka"/>
</dbReference>
<proteinExistence type="predicted"/>
<accession>A0A369J772</accession>
<sequence length="1228" mass="140892">MNRTNSDMILNTSQISRAAVGEGSDPASYEVPPPNDDIEAPPAKRRRKLPFRFRTTELTMHEEGLEDFLPLPPPDIDLATSISTNSEAIEPVQTPGQDLPTGLNGNERLTSTVNVLDSTPDAFGIFRRYYCQVNTSPHASIPEGHPSTSSDIPSQPSPPSDAPNFGPYPNEACFLLGEWYWNGSTQKSQKEFMKLIAIITQDSFSPSDVRGANWKKINKKLAINDWDDGEWVDEDAGWQRQPVTIHVPFNCRMKIPGPQTYTFGSFYSRSLKAVIVEKLESAHGVRYFENEPYELLWRNEKNGEPIRLHGEMYNSPAFLDAHKELQSMPGEPGCNLPRCVVALMFWSDATHLTASGNTKLWPLYMGFGNDSKCGVASLSVYPTVLKLERKLLESQLPDEFKDFALEFIGDILNLPKDLLGHCRREWIHAQWRILLDEEFVDAYRHGIVILSPDGIRRRFYPRILTYSADYPEKTLMATTRQNGAYLCPRCKMPKKEVHNFGTPQDREKRVEMVRIDDDGRRKAVSVARSLIYEKNESVDSTPVEQQLFRESLTANNNAFSERLQEFLDLFTIFVVDIMHEVEAGTWKDTLTHLLRILASIDEHLLYELDKRFRQMPTFRRDTIRRFSSNASELSHMAARDFEDFLQCSITVFEGLLPEPYNSQIMNLLFSFSHWHGLAKLRLHTDPTLALLDNETTMLGDELRTFLATTTGFMTRELKQEARARKRKQARDSEPSKRKRSSSKKKPDNDGTSKAKGNSEKEGAESVKEKKRKKFSLNTYKNHAFGDYVETIRRYGTTESYSTELGELEHRNPKSKYKRTSRKAFTRELAQIERRQARIRRMRQAIHLRDQSLDAHLEDASPMALDLLEHHHVGLSEKDANHIGDFLRVHSADPATKDFLPRLKQHIAHRLQRIFYGDNRATTLAGPRTDVDVSNIFINKDTMYRHYVMRINYTAYDARRAQDTINPNTDHRDIMVLPRTSNHPGHQYQYVRVLGIYHVNVIFNGIVSGKQDYRVRRMEFLWVRWFENQNVPVQQGWLDRRLDQLKFRKLDDNDAFGFLDPQDVLRACHIVPRFCLGKAHDDMYGKGLSTSAQEYKDWSAYYANRFVDRDMVMRYHWGLGVGHVYSRQESPTTTQNLYVNRRYSDQESHSAVRDTFEAAGLGISADTSGEVPSSDSEWENEPDSDSSSESSDGGSDTSADERDSDVDSNAEEQVALDIMYNLNTQGLGV</sequence>
<keyword evidence="3" id="KW-1185">Reference proteome</keyword>
<feature type="region of interest" description="Disordered" evidence="1">
    <location>
        <begin position="1"/>
        <end position="43"/>
    </location>
</feature>
<dbReference type="Pfam" id="PF18759">
    <property type="entry name" value="Plavaka"/>
    <property type="match status" value="1"/>
</dbReference>
<reference evidence="2" key="1">
    <citation type="submission" date="2018-04" db="EMBL/GenBank/DDBJ databases">
        <title>Whole genome sequencing of Hypsizygus marmoreus.</title>
        <authorList>
            <person name="Choi I.-G."/>
            <person name="Min B."/>
            <person name="Kim J.-G."/>
            <person name="Kim S."/>
            <person name="Oh Y.-L."/>
            <person name="Kong W.-S."/>
            <person name="Park H."/>
            <person name="Jeong J."/>
            <person name="Song E.-S."/>
        </authorList>
    </citation>
    <scope>NUCLEOTIDE SEQUENCE [LARGE SCALE GENOMIC DNA]</scope>
    <source>
        <strain evidence="2">51987-8</strain>
    </source>
</reference>